<dbReference type="Gene3D" id="3.40.50.300">
    <property type="entry name" value="P-loop containing nucleotide triphosphate hydrolases"/>
    <property type="match status" value="2"/>
</dbReference>
<evidence type="ECO:0000256" key="9">
    <source>
        <dbReference type="ARBA" id="ARBA00023136"/>
    </source>
</evidence>
<comment type="caution">
    <text evidence="11">The sequence shown here is derived from an EMBL/GenBank/DDBJ whole genome shotgun (WGS) entry which is preliminary data.</text>
</comment>
<dbReference type="InterPro" id="IPR050107">
    <property type="entry name" value="ABC_carbohydrate_import_ATPase"/>
</dbReference>
<dbReference type="EMBL" id="WLZY01000002">
    <property type="protein sequence ID" value="NDL56932.1"/>
    <property type="molecule type" value="Genomic_DNA"/>
</dbReference>
<dbReference type="InterPro" id="IPR003439">
    <property type="entry name" value="ABC_transporter-like_ATP-bd"/>
</dbReference>
<dbReference type="AlphaFoldDB" id="A0A7K3M1Z9"/>
<keyword evidence="9" id="KW-0472">Membrane</keyword>
<evidence type="ECO:0000256" key="3">
    <source>
        <dbReference type="ARBA" id="ARBA00022475"/>
    </source>
</evidence>
<dbReference type="Pfam" id="PF00005">
    <property type="entry name" value="ABC_tran"/>
    <property type="match status" value="2"/>
</dbReference>
<evidence type="ECO:0000313" key="11">
    <source>
        <dbReference type="EMBL" id="NDL56932.1"/>
    </source>
</evidence>
<dbReference type="PANTHER" id="PTHR43790">
    <property type="entry name" value="CARBOHYDRATE TRANSPORT ATP-BINDING PROTEIN MG119-RELATED"/>
    <property type="match status" value="1"/>
</dbReference>
<gene>
    <name evidence="11" type="ORF">F7O44_07590</name>
</gene>
<evidence type="ECO:0000256" key="5">
    <source>
        <dbReference type="ARBA" id="ARBA00022737"/>
    </source>
</evidence>
<keyword evidence="4" id="KW-0762">Sugar transport</keyword>
<keyword evidence="2" id="KW-0813">Transport</keyword>
<organism evidence="11 12">
    <name type="scientific">Phytoactinopolyspora mesophila</name>
    <dbReference type="NCBI Taxonomy" id="2650750"/>
    <lineage>
        <taxon>Bacteria</taxon>
        <taxon>Bacillati</taxon>
        <taxon>Actinomycetota</taxon>
        <taxon>Actinomycetes</taxon>
        <taxon>Jiangellales</taxon>
        <taxon>Jiangellaceae</taxon>
        <taxon>Phytoactinopolyspora</taxon>
    </lineage>
</organism>
<keyword evidence="7 11" id="KW-0067">ATP-binding</keyword>
<dbReference type="InterPro" id="IPR017871">
    <property type="entry name" value="ABC_transporter-like_CS"/>
</dbReference>
<keyword evidence="6" id="KW-0547">Nucleotide-binding</keyword>
<dbReference type="PROSITE" id="PS50893">
    <property type="entry name" value="ABC_TRANSPORTER_2"/>
    <property type="match status" value="2"/>
</dbReference>
<dbReference type="InterPro" id="IPR027417">
    <property type="entry name" value="P-loop_NTPase"/>
</dbReference>
<dbReference type="GO" id="GO:0005886">
    <property type="term" value="C:plasma membrane"/>
    <property type="evidence" value="ECO:0007669"/>
    <property type="project" value="UniProtKB-SubCell"/>
</dbReference>
<sequence length="503" mass="54008">MPTPDTVAESAPGHGLVCRDLTKAFPGVRALDGVDLDVRYGNVEVVLGENGAGKSTLMKILSGVQPPDAGSMHLDGEEYRPSSPREAMAAGVAMIHQEMNLVPGLSVAENIFLGRQPTRRGAVDYAEMNRAAATIVRRVGLKVDVTRPVGRLSVAAQQQVEIAKALSLDARILILDEPTAALGAEESERLFEIVDELRSQGVGFVYITHRLREVERVGDRIVVMRDGRRVADWDRADVAVDALVEAMVNRAVDQVFSDPNEPDDDELLRVERLGREGAFTDVSFALRRGEVLGVAGLVGAGRTELARALFGAEPADEGRIVVDGRPARIGSPADAIRAGIVLVPEDRKAAGLVLGMSLQDNIALPSLRGLAERGIVKKSRVRQMMQTLAGQLDIRGRPTQAAGTLSGGNQQKAAIAKWIPQRPRVVIFDEPTRGVDVGAKVAIYTLIEELSREGVGVIVISSELTEVLGLARRVLVLSHGRQTGLLERDEATEERVMALAVSG</sequence>
<comment type="subcellular location">
    <subcellularLocation>
        <location evidence="1">Cell membrane</location>
        <topology evidence="1">Peripheral membrane protein</topology>
    </subcellularLocation>
</comment>
<dbReference type="CDD" id="cd03216">
    <property type="entry name" value="ABC_Carb_Monos_I"/>
    <property type="match status" value="1"/>
</dbReference>
<evidence type="ECO:0000256" key="6">
    <source>
        <dbReference type="ARBA" id="ARBA00022741"/>
    </source>
</evidence>
<evidence type="ECO:0000256" key="2">
    <source>
        <dbReference type="ARBA" id="ARBA00022448"/>
    </source>
</evidence>
<dbReference type="PROSITE" id="PS00211">
    <property type="entry name" value="ABC_TRANSPORTER_1"/>
    <property type="match status" value="1"/>
</dbReference>
<keyword evidence="8" id="KW-1278">Translocase</keyword>
<dbReference type="RefSeq" id="WP_162449628.1">
    <property type="nucleotide sequence ID" value="NZ_WLZY01000002.1"/>
</dbReference>
<dbReference type="GO" id="GO:0005524">
    <property type="term" value="F:ATP binding"/>
    <property type="evidence" value="ECO:0007669"/>
    <property type="project" value="UniProtKB-KW"/>
</dbReference>
<feature type="domain" description="ABC transporter" evidence="10">
    <location>
        <begin position="262"/>
        <end position="502"/>
    </location>
</feature>
<dbReference type="SMART" id="SM00382">
    <property type="entry name" value="AAA"/>
    <property type="match status" value="2"/>
</dbReference>
<dbReference type="GO" id="GO:0016887">
    <property type="term" value="F:ATP hydrolysis activity"/>
    <property type="evidence" value="ECO:0007669"/>
    <property type="project" value="InterPro"/>
</dbReference>
<evidence type="ECO:0000256" key="1">
    <source>
        <dbReference type="ARBA" id="ARBA00004202"/>
    </source>
</evidence>
<proteinExistence type="predicted"/>
<dbReference type="PANTHER" id="PTHR43790:SF3">
    <property type="entry name" value="D-ALLOSE IMPORT ATP-BINDING PROTEIN ALSA-RELATED"/>
    <property type="match status" value="1"/>
</dbReference>
<evidence type="ECO:0000256" key="4">
    <source>
        <dbReference type="ARBA" id="ARBA00022597"/>
    </source>
</evidence>
<protein>
    <submittedName>
        <fullName evidence="11">ATP-binding cassette domain-containing protein</fullName>
    </submittedName>
</protein>
<reference evidence="11 12" key="1">
    <citation type="submission" date="2019-11" db="EMBL/GenBank/DDBJ databases">
        <authorList>
            <person name="Li X.-J."/>
            <person name="Feng X.-M."/>
        </authorList>
    </citation>
    <scope>NUCLEOTIDE SEQUENCE [LARGE SCALE GENOMIC DNA]</scope>
    <source>
        <strain evidence="11 12">XMNu-373</strain>
    </source>
</reference>
<dbReference type="FunFam" id="3.40.50.300:FF:000127">
    <property type="entry name" value="Ribose import ATP-binding protein RbsA"/>
    <property type="match status" value="1"/>
</dbReference>
<name>A0A7K3M1Z9_9ACTN</name>
<evidence type="ECO:0000313" key="12">
    <source>
        <dbReference type="Proteomes" id="UP000460435"/>
    </source>
</evidence>
<accession>A0A7K3M1Z9</accession>
<evidence type="ECO:0000256" key="8">
    <source>
        <dbReference type="ARBA" id="ARBA00022967"/>
    </source>
</evidence>
<evidence type="ECO:0000256" key="7">
    <source>
        <dbReference type="ARBA" id="ARBA00022840"/>
    </source>
</evidence>
<dbReference type="Proteomes" id="UP000460435">
    <property type="component" value="Unassembled WGS sequence"/>
</dbReference>
<keyword evidence="3" id="KW-1003">Cell membrane</keyword>
<dbReference type="SUPFAM" id="SSF52540">
    <property type="entry name" value="P-loop containing nucleoside triphosphate hydrolases"/>
    <property type="match status" value="2"/>
</dbReference>
<feature type="domain" description="ABC transporter" evidence="10">
    <location>
        <begin position="16"/>
        <end position="251"/>
    </location>
</feature>
<keyword evidence="12" id="KW-1185">Reference proteome</keyword>
<dbReference type="CDD" id="cd03215">
    <property type="entry name" value="ABC_Carb_Monos_II"/>
    <property type="match status" value="1"/>
</dbReference>
<dbReference type="InterPro" id="IPR003593">
    <property type="entry name" value="AAA+_ATPase"/>
</dbReference>
<evidence type="ECO:0000259" key="10">
    <source>
        <dbReference type="PROSITE" id="PS50893"/>
    </source>
</evidence>
<keyword evidence="5" id="KW-0677">Repeat</keyword>